<protein>
    <recommendedName>
        <fullName evidence="2">SGNH hydrolase-type esterase domain-containing protein</fullName>
    </recommendedName>
</protein>
<organism evidence="1">
    <name type="scientific">Leptocylindrus danicus</name>
    <dbReference type="NCBI Taxonomy" id="163516"/>
    <lineage>
        <taxon>Eukaryota</taxon>
        <taxon>Sar</taxon>
        <taxon>Stramenopiles</taxon>
        <taxon>Ochrophyta</taxon>
        <taxon>Bacillariophyta</taxon>
        <taxon>Coscinodiscophyceae</taxon>
        <taxon>Chaetocerotophycidae</taxon>
        <taxon>Leptocylindrales</taxon>
        <taxon>Leptocylindraceae</taxon>
        <taxon>Leptocylindrus</taxon>
    </lineage>
</organism>
<evidence type="ECO:0000313" key="1">
    <source>
        <dbReference type="EMBL" id="CAD9570317.1"/>
    </source>
</evidence>
<dbReference type="InterPro" id="IPR036514">
    <property type="entry name" value="SGNH_hydro_sf"/>
</dbReference>
<reference evidence="1" key="1">
    <citation type="submission" date="2021-01" db="EMBL/GenBank/DDBJ databases">
        <authorList>
            <person name="Corre E."/>
            <person name="Pelletier E."/>
            <person name="Niang G."/>
            <person name="Scheremetjew M."/>
            <person name="Finn R."/>
            <person name="Kale V."/>
            <person name="Holt S."/>
            <person name="Cochrane G."/>
            <person name="Meng A."/>
            <person name="Brown T."/>
            <person name="Cohen L."/>
        </authorList>
    </citation>
    <scope>NUCLEOTIDE SEQUENCE</scope>
    <source>
        <strain evidence="1">B650</strain>
    </source>
</reference>
<dbReference type="AlphaFoldDB" id="A0A7S2K9J4"/>
<dbReference type="SUPFAM" id="SSF52266">
    <property type="entry name" value="SGNH hydrolase"/>
    <property type="match status" value="1"/>
</dbReference>
<dbReference type="EMBL" id="HBGY01011309">
    <property type="protein sequence ID" value="CAD9570317.1"/>
    <property type="molecule type" value="Transcribed_RNA"/>
</dbReference>
<proteinExistence type="predicted"/>
<sequence>MGEVGVQWNALMSELGMACPDGTMPIVSSTWACIAALHYVGKDAGIYLGTESEPIFPKGCYEFLFTENLAFVFMNEHETGALESQSRNFCHQNLEPLPPGEVVFLGDSDIDFWTTSTDIVPRSLNVGIGGHLCSEVLQDIDSLLEEAKPSTVVLACGRYDLAQNTTVADTFDLFSNIVDKISDAGSHVLYLGTKPEPANQDLHELYQDYDKLVNDLAISLAEDVADPPLTFIDVYSAFVDLGNPF</sequence>
<gene>
    <name evidence="1" type="ORF">LDAN0321_LOCUS7171</name>
</gene>
<accession>A0A7S2K9J4</accession>
<dbReference type="Gene3D" id="3.40.50.1110">
    <property type="entry name" value="SGNH hydrolase"/>
    <property type="match status" value="1"/>
</dbReference>
<name>A0A7S2K9J4_9STRA</name>
<evidence type="ECO:0008006" key="2">
    <source>
        <dbReference type="Google" id="ProtNLM"/>
    </source>
</evidence>